<organism evidence="2 3">
    <name type="scientific">Pseudoalteromonas aurantia 208</name>
    <dbReference type="NCBI Taxonomy" id="1314867"/>
    <lineage>
        <taxon>Bacteria</taxon>
        <taxon>Pseudomonadati</taxon>
        <taxon>Pseudomonadota</taxon>
        <taxon>Gammaproteobacteria</taxon>
        <taxon>Alteromonadales</taxon>
        <taxon>Pseudoalteromonadaceae</taxon>
        <taxon>Pseudoalteromonas</taxon>
    </lineage>
</organism>
<dbReference type="InterPro" id="IPR014710">
    <property type="entry name" value="RmlC-like_jellyroll"/>
</dbReference>
<gene>
    <name evidence="2" type="ORF">PAUR_b0932</name>
</gene>
<dbReference type="Proteomes" id="UP000615755">
    <property type="component" value="Unassembled WGS sequence"/>
</dbReference>
<reference evidence="2 3" key="1">
    <citation type="submission" date="2015-03" db="EMBL/GenBank/DDBJ databases">
        <title>Genome sequence of Pseudoalteromonas aurantia.</title>
        <authorList>
            <person name="Xie B.-B."/>
            <person name="Rong J.-C."/>
            <person name="Qin Q.-L."/>
            <person name="Zhang Y.-Z."/>
        </authorList>
    </citation>
    <scope>NUCLEOTIDE SEQUENCE [LARGE SCALE GENOMIC DNA]</scope>
    <source>
        <strain evidence="2 3">208</strain>
    </source>
</reference>
<dbReference type="Gene3D" id="2.60.120.10">
    <property type="entry name" value="Jelly Rolls"/>
    <property type="match status" value="1"/>
</dbReference>
<keyword evidence="3" id="KW-1185">Reference proteome</keyword>
<proteinExistence type="predicted"/>
<evidence type="ECO:0000259" key="1">
    <source>
        <dbReference type="PROSITE" id="PS50042"/>
    </source>
</evidence>
<comment type="caution">
    <text evidence="2">The sequence shown here is derived from an EMBL/GenBank/DDBJ whole genome shotgun (WGS) entry which is preliminary data.</text>
</comment>
<dbReference type="InterPro" id="IPR013096">
    <property type="entry name" value="Cupin_2"/>
</dbReference>
<name>A0ABR9EIL2_9GAMM</name>
<dbReference type="InterPro" id="IPR052044">
    <property type="entry name" value="PKS_Associated_Protein"/>
</dbReference>
<dbReference type="PANTHER" id="PTHR36114">
    <property type="entry name" value="16.7 KDA PROTEIN IN WHIE LOCUS"/>
    <property type="match status" value="1"/>
</dbReference>
<dbReference type="Pfam" id="PF07883">
    <property type="entry name" value="Cupin_2"/>
    <property type="match status" value="1"/>
</dbReference>
<dbReference type="PANTHER" id="PTHR36114:SF1">
    <property type="entry name" value="16.7 KDA PROTEIN IN WHIE LOCUS"/>
    <property type="match status" value="1"/>
</dbReference>
<evidence type="ECO:0000313" key="3">
    <source>
        <dbReference type="Proteomes" id="UP000615755"/>
    </source>
</evidence>
<dbReference type="InterPro" id="IPR000595">
    <property type="entry name" value="cNMP-bd_dom"/>
</dbReference>
<feature type="domain" description="Cyclic nucleotide-binding" evidence="1">
    <location>
        <begin position="9"/>
        <end position="75"/>
    </location>
</feature>
<accession>A0ABR9EIL2</accession>
<evidence type="ECO:0000313" key="2">
    <source>
        <dbReference type="EMBL" id="MBE0370827.1"/>
    </source>
</evidence>
<dbReference type="SUPFAM" id="SSF51182">
    <property type="entry name" value="RmlC-like cupins"/>
    <property type="match status" value="1"/>
</dbReference>
<dbReference type="InterPro" id="IPR011051">
    <property type="entry name" value="RmlC_Cupin_sf"/>
</dbReference>
<dbReference type="CDD" id="cd02226">
    <property type="entry name" value="cupin_YdbB-like"/>
    <property type="match status" value="1"/>
</dbReference>
<sequence length="119" mass="13780">MNKVNLSEKFALFHQQWKPKVIAQMNDYQFKVVKLQGEFIWHQHDHTDETFIVISGQLNIAFEDETVVLNAGEMLVVPKGIQHKPFAEQECQVMIIEPKGILNTGESRSERTAENDVWI</sequence>
<dbReference type="PROSITE" id="PS50042">
    <property type="entry name" value="CNMP_BINDING_3"/>
    <property type="match status" value="1"/>
</dbReference>
<protein>
    <recommendedName>
        <fullName evidence="1">Cyclic nucleotide-binding domain-containing protein</fullName>
    </recommendedName>
</protein>
<dbReference type="EMBL" id="AQGV01000015">
    <property type="protein sequence ID" value="MBE0370827.1"/>
    <property type="molecule type" value="Genomic_DNA"/>
</dbReference>